<organism evidence="1 2">
    <name type="scientific">Candidatus Rikenella faecigallinarum</name>
    <dbReference type="NCBI Taxonomy" id="2838745"/>
    <lineage>
        <taxon>Bacteria</taxon>
        <taxon>Pseudomonadati</taxon>
        <taxon>Bacteroidota</taxon>
        <taxon>Bacteroidia</taxon>
        <taxon>Bacteroidales</taxon>
        <taxon>Rikenellaceae</taxon>
        <taxon>Rikenella</taxon>
    </lineage>
</organism>
<gene>
    <name evidence="1" type="ORF">H9888_05005</name>
</gene>
<evidence type="ECO:0000313" key="1">
    <source>
        <dbReference type="EMBL" id="HIW10845.1"/>
    </source>
</evidence>
<dbReference type="Proteomes" id="UP000823926">
    <property type="component" value="Unassembled WGS sequence"/>
</dbReference>
<reference evidence="1" key="2">
    <citation type="submission" date="2021-04" db="EMBL/GenBank/DDBJ databases">
        <authorList>
            <person name="Gilroy R."/>
        </authorList>
    </citation>
    <scope>NUCLEOTIDE SEQUENCE</scope>
    <source>
        <strain evidence="1">ChiBcec15-1070</strain>
    </source>
</reference>
<reference evidence="1" key="1">
    <citation type="journal article" date="2021" name="PeerJ">
        <title>Extensive microbial diversity within the chicken gut microbiome revealed by metagenomics and culture.</title>
        <authorList>
            <person name="Gilroy R."/>
            <person name="Ravi A."/>
            <person name="Getino M."/>
            <person name="Pursley I."/>
            <person name="Horton D.L."/>
            <person name="Alikhan N.F."/>
            <person name="Baker D."/>
            <person name="Gharbi K."/>
            <person name="Hall N."/>
            <person name="Watson M."/>
            <person name="Adriaenssens E.M."/>
            <person name="Foster-Nyarko E."/>
            <person name="Jarju S."/>
            <person name="Secka A."/>
            <person name="Antonio M."/>
            <person name="Oren A."/>
            <person name="Chaudhuri R.R."/>
            <person name="La Ragione R."/>
            <person name="Hildebrand F."/>
            <person name="Pallen M.J."/>
        </authorList>
    </citation>
    <scope>NUCLEOTIDE SEQUENCE</scope>
    <source>
        <strain evidence="1">ChiBcec15-1070</strain>
    </source>
</reference>
<accession>A0A9D1QEP4</accession>
<proteinExistence type="predicted"/>
<feature type="non-terminal residue" evidence="1">
    <location>
        <position position="1"/>
    </location>
</feature>
<comment type="caution">
    <text evidence="1">The sequence shown here is derived from an EMBL/GenBank/DDBJ whole genome shotgun (WGS) entry which is preliminary data.</text>
</comment>
<evidence type="ECO:0000313" key="2">
    <source>
        <dbReference type="Proteomes" id="UP000823926"/>
    </source>
</evidence>
<sequence>QTLMRQALVLDTAHSAELLLHYGDILFALGKSFMAKNYWQKALEVGASGAEIEERLRWLDE</sequence>
<name>A0A9D1QEP4_9BACT</name>
<dbReference type="AlphaFoldDB" id="A0A9D1QEP4"/>
<protein>
    <submittedName>
        <fullName evidence="1">Uncharacterized protein</fullName>
    </submittedName>
</protein>
<dbReference type="EMBL" id="DXHL01000022">
    <property type="protein sequence ID" value="HIW10845.1"/>
    <property type="molecule type" value="Genomic_DNA"/>
</dbReference>